<comment type="subunit">
    <text evidence="9">Homodimer.</text>
</comment>
<feature type="binding site" evidence="9">
    <location>
        <position position="262"/>
    </location>
    <ligand>
        <name>substrate</name>
    </ligand>
</feature>
<dbReference type="Proteomes" id="UP000035503">
    <property type="component" value="Chromosome"/>
</dbReference>
<comment type="pathway">
    <text evidence="2 9 10">Pyrimidine metabolism; UMP biosynthesis via de novo pathway; (S)-dihydroorotate from bicarbonate: step 3/3.</text>
</comment>
<dbReference type="PANTHER" id="PTHR43137:SF1">
    <property type="entry name" value="DIHYDROOROTASE"/>
    <property type="match status" value="1"/>
</dbReference>
<evidence type="ECO:0000256" key="10">
    <source>
        <dbReference type="RuleBase" id="RU003440"/>
    </source>
</evidence>
<dbReference type="EMBL" id="CP004021">
    <property type="protein sequence ID" value="AKK19689.1"/>
    <property type="molecule type" value="Genomic_DNA"/>
</dbReference>
<dbReference type="PIRSF" id="PIRSF001237">
    <property type="entry name" value="DHOdimr"/>
    <property type="match status" value="1"/>
</dbReference>
<feature type="modified residue" description="N6-carboxylysine" evidence="9">
    <location>
        <position position="99"/>
    </location>
</feature>
<feature type="binding site" evidence="9">
    <location>
        <position position="174"/>
    </location>
    <ligand>
        <name>Zn(2+)</name>
        <dbReference type="ChEBI" id="CHEBI:29105"/>
        <label>2</label>
    </ligand>
</feature>
<proteinExistence type="inferred from homology"/>
<keyword evidence="7 9" id="KW-0862">Zinc</keyword>
<feature type="binding site" evidence="9">
    <location>
        <position position="136"/>
    </location>
    <ligand>
        <name>substrate</name>
    </ligand>
</feature>
<dbReference type="PROSITE" id="PS00483">
    <property type="entry name" value="DIHYDROOROTASE_2"/>
    <property type="match status" value="1"/>
</dbReference>
<dbReference type="GO" id="GO:0008270">
    <property type="term" value="F:zinc ion binding"/>
    <property type="evidence" value="ECO:0007669"/>
    <property type="project" value="UniProtKB-UniRule"/>
</dbReference>
<evidence type="ECO:0000256" key="7">
    <source>
        <dbReference type="ARBA" id="ARBA00022833"/>
    </source>
</evidence>
<dbReference type="Pfam" id="PF01979">
    <property type="entry name" value="Amidohydro_1"/>
    <property type="match status" value="1"/>
</dbReference>
<dbReference type="CDD" id="cd01294">
    <property type="entry name" value="DHOase"/>
    <property type="match status" value="1"/>
</dbReference>
<dbReference type="EC" id="3.5.2.3" evidence="4 9"/>
<dbReference type="InterPro" id="IPR004721">
    <property type="entry name" value="DHOdimr"/>
</dbReference>
<dbReference type="GO" id="GO:0006207">
    <property type="term" value="P:'de novo' pyrimidine nucleobase biosynthetic process"/>
    <property type="evidence" value="ECO:0007669"/>
    <property type="project" value="TreeGrafter"/>
</dbReference>
<keyword evidence="6 9" id="KW-0378">Hydrolase</keyword>
<feature type="binding site" evidence="9">
    <location>
        <position position="13"/>
    </location>
    <ligand>
        <name>Zn(2+)</name>
        <dbReference type="ChEBI" id="CHEBI:29105"/>
        <label>1</label>
    </ligand>
</feature>
<comment type="similarity">
    <text evidence="3 9 10">Belongs to the metallo-dependent hydrolases superfamily. DHOase family. Class II DHOase subfamily.</text>
</comment>
<feature type="binding site" evidence="9">
    <location>
        <position position="41"/>
    </location>
    <ligand>
        <name>substrate</name>
    </ligand>
</feature>
<dbReference type="PANTHER" id="PTHR43137">
    <property type="entry name" value="DIHYDROOROTASE"/>
    <property type="match status" value="1"/>
</dbReference>
<gene>
    <name evidence="9" type="primary">pyrC</name>
    <name evidence="12" type="ORF">G293_00125</name>
</gene>
<protein>
    <recommendedName>
        <fullName evidence="4 9">Dihydroorotase</fullName>
        <shortName evidence="9">DHOase</shortName>
        <ecNumber evidence="4 9">3.5.2.3</ecNumber>
    </recommendedName>
</protein>
<dbReference type="InterPro" id="IPR032466">
    <property type="entry name" value="Metal_Hydrolase"/>
</dbReference>
<feature type="binding site" description="via carbamate group" evidence="9">
    <location>
        <position position="99"/>
    </location>
    <ligand>
        <name>Zn(2+)</name>
        <dbReference type="ChEBI" id="CHEBI:29105"/>
        <label>2</label>
    </ligand>
</feature>
<feature type="binding site" evidence="9">
    <location>
        <position position="250"/>
    </location>
    <ligand>
        <name>substrate</name>
    </ligand>
</feature>
<evidence type="ECO:0000256" key="6">
    <source>
        <dbReference type="ARBA" id="ARBA00022801"/>
    </source>
</evidence>
<evidence type="ECO:0000259" key="11">
    <source>
        <dbReference type="Pfam" id="PF01979"/>
    </source>
</evidence>
<organism evidence="12 13">
    <name type="scientific">Candidatus Liberibacter africanus PTSAPSY</name>
    <dbReference type="NCBI Taxonomy" id="1277257"/>
    <lineage>
        <taxon>Bacteria</taxon>
        <taxon>Pseudomonadati</taxon>
        <taxon>Pseudomonadota</taxon>
        <taxon>Alphaproteobacteria</taxon>
        <taxon>Hyphomicrobiales</taxon>
        <taxon>Rhizobiaceae</taxon>
        <taxon>Liberibacter</taxon>
    </lineage>
</organism>
<feature type="binding site" evidence="9">
    <location>
        <position position="218"/>
    </location>
    <ligand>
        <name>substrate</name>
    </ligand>
</feature>
<dbReference type="AlphaFoldDB" id="A0A0G3I1F5"/>
<dbReference type="InterPro" id="IPR002195">
    <property type="entry name" value="Dihydroorotase_CS"/>
</dbReference>
<comment type="function">
    <text evidence="1 9">Catalyzes the reversible cyclization of carbamoyl aspartate to dihydroorotate.</text>
</comment>
<accession>A0A0G3I1F5</accession>
<sequence length="349" mass="39728">MQKISLRIPDDWHLHLRDGEILKTVIKDTVRNFKRALIMPNTNPPIMTTHDVRAYRQRILDAVPPGYDFSPLMTIYLTATTDPDDVEEGFSSGLVQAVKLYFIGSTTNSHNGVDSIESVFPVLERMEKIGMPLCIHGEMPDPDIDFFDRELVFIEKILEPLRNKLPNLKIIFEHITTSHGIDYVNNSSNIAASITVHHLIINRNAMFQNGLNPHYYCLPLPKREEHRLALRKAAVSGNSRFFLGTDSAPHLDSSKESSYGCAGIYTAKNSLNCLAQVFEQENKLENLESFVSINGATWYGIPLNTEKISLIKREKPIFFDEKINTSMGYITIFNPLFSLYWEVVHNDNI</sequence>
<dbReference type="RefSeq" id="WP_047263791.1">
    <property type="nucleotide sequence ID" value="NZ_CP004021.1"/>
</dbReference>
<keyword evidence="8 9" id="KW-0665">Pyrimidine biosynthesis</keyword>
<evidence type="ECO:0000256" key="8">
    <source>
        <dbReference type="ARBA" id="ARBA00022975"/>
    </source>
</evidence>
<evidence type="ECO:0000313" key="12">
    <source>
        <dbReference type="EMBL" id="AKK19689.1"/>
    </source>
</evidence>
<evidence type="ECO:0000256" key="3">
    <source>
        <dbReference type="ARBA" id="ARBA00005631"/>
    </source>
</evidence>
<dbReference type="GO" id="GO:0044205">
    <property type="term" value="P:'de novo' UMP biosynthetic process"/>
    <property type="evidence" value="ECO:0007669"/>
    <property type="project" value="UniProtKB-UniRule"/>
</dbReference>
<dbReference type="SUPFAM" id="SSF51556">
    <property type="entry name" value="Metallo-dependent hydrolases"/>
    <property type="match status" value="1"/>
</dbReference>
<dbReference type="OrthoDB" id="9808095at2"/>
<keyword evidence="13" id="KW-1185">Reference proteome</keyword>
<dbReference type="STRING" id="1277257.G293_00125"/>
<feature type="binding site" evidence="9">
    <location>
        <position position="15"/>
    </location>
    <ligand>
        <name>Zn(2+)</name>
        <dbReference type="ChEBI" id="CHEBI:29105"/>
        <label>1</label>
    </ligand>
</feature>
<dbReference type="PROSITE" id="PS00482">
    <property type="entry name" value="DIHYDROOROTASE_1"/>
    <property type="match status" value="1"/>
</dbReference>
<feature type="active site" evidence="9">
    <location>
        <position position="246"/>
    </location>
</feature>
<dbReference type="NCBIfam" id="TIGR00856">
    <property type="entry name" value="pyrC_dimer"/>
    <property type="match status" value="1"/>
</dbReference>
<evidence type="ECO:0000256" key="1">
    <source>
        <dbReference type="ARBA" id="ARBA00002368"/>
    </source>
</evidence>
<dbReference type="Gene3D" id="3.20.20.140">
    <property type="entry name" value="Metal-dependent hydrolases"/>
    <property type="match status" value="1"/>
</dbReference>
<dbReference type="InterPro" id="IPR006680">
    <property type="entry name" value="Amidohydro-rel"/>
</dbReference>
<feature type="binding site" description="via carbamate group" evidence="9">
    <location>
        <position position="99"/>
    </location>
    <ligand>
        <name>Zn(2+)</name>
        <dbReference type="ChEBI" id="CHEBI:29105"/>
        <label>1</label>
    </ligand>
</feature>
<feature type="domain" description="Amidohydrolase-related" evidence="11">
    <location>
        <begin position="11"/>
        <end position="309"/>
    </location>
</feature>
<dbReference type="HAMAP" id="MF_00219">
    <property type="entry name" value="PyrC_classII"/>
    <property type="match status" value="1"/>
</dbReference>
<evidence type="ECO:0000256" key="9">
    <source>
        <dbReference type="HAMAP-Rule" id="MF_00219"/>
    </source>
</evidence>
<dbReference type="KEGG" id="lau:G293_00125"/>
<name>A0A0G3I1F5_LIBAF</name>
<feature type="binding site" evidence="9">
    <location>
        <begin position="15"/>
        <end position="17"/>
    </location>
    <ligand>
        <name>substrate</name>
    </ligand>
</feature>
<feature type="binding site" evidence="9">
    <location>
        <position position="246"/>
    </location>
    <ligand>
        <name>Zn(2+)</name>
        <dbReference type="ChEBI" id="CHEBI:29105"/>
        <label>1</label>
    </ligand>
</feature>
<dbReference type="GO" id="GO:0004151">
    <property type="term" value="F:dihydroorotase activity"/>
    <property type="evidence" value="ECO:0007669"/>
    <property type="project" value="UniProtKB-UniRule"/>
</dbReference>
<dbReference type="UniPathway" id="UPA00070">
    <property type="reaction ID" value="UER00117"/>
</dbReference>
<comment type="cofactor">
    <cofactor evidence="9 10">
        <name>Zn(2+)</name>
        <dbReference type="ChEBI" id="CHEBI:29105"/>
    </cofactor>
    <text evidence="9 10">Binds 2 Zn(2+) ions per subunit.</text>
</comment>
<dbReference type="GO" id="GO:0005829">
    <property type="term" value="C:cytosol"/>
    <property type="evidence" value="ECO:0007669"/>
    <property type="project" value="TreeGrafter"/>
</dbReference>
<comment type="catalytic activity">
    <reaction evidence="9 10">
        <text>(S)-dihydroorotate + H2O = N-carbamoyl-L-aspartate + H(+)</text>
        <dbReference type="Rhea" id="RHEA:24296"/>
        <dbReference type="ChEBI" id="CHEBI:15377"/>
        <dbReference type="ChEBI" id="CHEBI:15378"/>
        <dbReference type="ChEBI" id="CHEBI:30864"/>
        <dbReference type="ChEBI" id="CHEBI:32814"/>
        <dbReference type="EC" id="3.5.2.3"/>
    </reaction>
</comment>
<keyword evidence="5 9" id="KW-0479">Metal-binding</keyword>
<evidence type="ECO:0000256" key="4">
    <source>
        <dbReference type="ARBA" id="ARBA00012860"/>
    </source>
</evidence>
<evidence type="ECO:0000256" key="2">
    <source>
        <dbReference type="ARBA" id="ARBA00004880"/>
    </source>
</evidence>
<feature type="binding site" evidence="9">
    <location>
        <position position="136"/>
    </location>
    <ligand>
        <name>Zn(2+)</name>
        <dbReference type="ChEBI" id="CHEBI:29105"/>
        <label>2</label>
    </ligand>
</feature>
<evidence type="ECO:0000313" key="13">
    <source>
        <dbReference type="Proteomes" id="UP000035503"/>
    </source>
</evidence>
<reference evidence="12 13" key="1">
    <citation type="journal article" date="2015" name="Genome Announc.">
        <title>Complete Genome Sequence of 'Candidatus Liberibacter africanus,' a Bacterium Associated with Citrus Huanglongbing.</title>
        <authorList>
            <person name="Lin H."/>
            <person name="Pietersen G."/>
            <person name="Han C."/>
            <person name="Read D.A."/>
            <person name="Lou B."/>
            <person name="Gupta G."/>
            <person name="Civerolo E.L."/>
        </authorList>
    </citation>
    <scope>NUCLEOTIDE SEQUENCE [LARGE SCALE GENOMIC DNA]</scope>
    <source>
        <strain evidence="12 13">PTSAPSY</strain>
    </source>
</reference>
<dbReference type="PATRIC" id="fig|1277257.4.peg.27"/>
<evidence type="ECO:0000256" key="5">
    <source>
        <dbReference type="ARBA" id="ARBA00022723"/>
    </source>
</evidence>